<evidence type="ECO:0000313" key="2">
    <source>
        <dbReference type="Proteomes" id="UP000824241"/>
    </source>
</evidence>
<gene>
    <name evidence="1" type="ORF">IAB37_07820</name>
</gene>
<dbReference type="EMBL" id="DVHA01000251">
    <property type="protein sequence ID" value="HIR61462.1"/>
    <property type="molecule type" value="Genomic_DNA"/>
</dbReference>
<organism evidence="1 2">
    <name type="scientific">Candidatus Faecivivens stercoravium</name>
    <dbReference type="NCBI Taxonomy" id="2840803"/>
    <lineage>
        <taxon>Bacteria</taxon>
        <taxon>Bacillati</taxon>
        <taxon>Bacillota</taxon>
        <taxon>Clostridia</taxon>
        <taxon>Eubacteriales</taxon>
        <taxon>Oscillospiraceae</taxon>
        <taxon>Oscillospiraceae incertae sedis</taxon>
        <taxon>Candidatus Faecivivens</taxon>
    </lineage>
</organism>
<dbReference type="Proteomes" id="UP000824241">
    <property type="component" value="Unassembled WGS sequence"/>
</dbReference>
<name>A0A9D1J5A2_9FIRM</name>
<evidence type="ECO:0000313" key="1">
    <source>
        <dbReference type="EMBL" id="HIR61462.1"/>
    </source>
</evidence>
<proteinExistence type="predicted"/>
<dbReference type="AlphaFoldDB" id="A0A9D1J5A2"/>
<dbReference type="InterPro" id="IPR046117">
    <property type="entry name" value="DUF6054"/>
</dbReference>
<dbReference type="Pfam" id="PF19524">
    <property type="entry name" value="DUF6054"/>
    <property type="match status" value="1"/>
</dbReference>
<comment type="caution">
    <text evidence="1">The sequence shown here is derived from an EMBL/GenBank/DDBJ whole genome shotgun (WGS) entry which is preliminary data.</text>
</comment>
<reference evidence="1" key="2">
    <citation type="journal article" date="2021" name="PeerJ">
        <title>Extensive microbial diversity within the chicken gut microbiome revealed by metagenomics and culture.</title>
        <authorList>
            <person name="Gilroy R."/>
            <person name="Ravi A."/>
            <person name="Getino M."/>
            <person name="Pursley I."/>
            <person name="Horton D.L."/>
            <person name="Alikhan N.F."/>
            <person name="Baker D."/>
            <person name="Gharbi K."/>
            <person name="Hall N."/>
            <person name="Watson M."/>
            <person name="Adriaenssens E.M."/>
            <person name="Foster-Nyarko E."/>
            <person name="Jarju S."/>
            <person name="Secka A."/>
            <person name="Antonio M."/>
            <person name="Oren A."/>
            <person name="Chaudhuri R.R."/>
            <person name="La Ragione R."/>
            <person name="Hildebrand F."/>
            <person name="Pallen M.J."/>
        </authorList>
    </citation>
    <scope>NUCLEOTIDE SEQUENCE</scope>
    <source>
        <strain evidence="1">CHK189-12415</strain>
    </source>
</reference>
<reference evidence="1" key="1">
    <citation type="submission" date="2020-10" db="EMBL/GenBank/DDBJ databases">
        <authorList>
            <person name="Gilroy R."/>
        </authorList>
    </citation>
    <scope>NUCLEOTIDE SEQUENCE</scope>
    <source>
        <strain evidence="1">CHK189-12415</strain>
    </source>
</reference>
<accession>A0A9D1J5A2</accession>
<protein>
    <submittedName>
        <fullName evidence="1">Uncharacterized protein</fullName>
    </submittedName>
</protein>
<sequence>MADFEKAVSLSLRETVSQVEKAMESGGTPARLVDKNEFTVKRVRVAVRVYEHAPSSGLKRAQMTVTVASDGKGTQVSAQTASSSRPFFFKKRQTAEEQALLEALQKALP</sequence>